<gene>
    <name evidence="2" type="ORF">BDP81DRAFT_431671</name>
</gene>
<evidence type="ECO:0000256" key="1">
    <source>
        <dbReference type="SAM" id="MobiDB-lite"/>
    </source>
</evidence>
<dbReference type="Proteomes" id="UP001243989">
    <property type="component" value="Unassembled WGS sequence"/>
</dbReference>
<accession>A0AAI9ZMC3</accession>
<evidence type="ECO:0000313" key="3">
    <source>
        <dbReference type="Proteomes" id="UP001243989"/>
    </source>
</evidence>
<proteinExistence type="predicted"/>
<name>A0AAI9ZMC3_9PEZI</name>
<protein>
    <submittedName>
        <fullName evidence="2">Uncharacterized protein</fullName>
    </submittedName>
</protein>
<keyword evidence="3" id="KW-1185">Reference proteome</keyword>
<organism evidence="2 3">
    <name type="scientific">Colletotrichum phormii</name>
    <dbReference type="NCBI Taxonomy" id="359342"/>
    <lineage>
        <taxon>Eukaryota</taxon>
        <taxon>Fungi</taxon>
        <taxon>Dikarya</taxon>
        <taxon>Ascomycota</taxon>
        <taxon>Pezizomycotina</taxon>
        <taxon>Sordariomycetes</taxon>
        <taxon>Hypocreomycetidae</taxon>
        <taxon>Glomerellales</taxon>
        <taxon>Glomerellaceae</taxon>
        <taxon>Colletotrichum</taxon>
        <taxon>Colletotrichum acutatum species complex</taxon>
    </lineage>
</organism>
<evidence type="ECO:0000313" key="2">
    <source>
        <dbReference type="EMBL" id="KAK1634636.1"/>
    </source>
</evidence>
<dbReference type="AlphaFoldDB" id="A0AAI9ZMC3"/>
<dbReference type="EMBL" id="JAHMHQ010000014">
    <property type="protein sequence ID" value="KAK1634636.1"/>
    <property type="molecule type" value="Genomic_DNA"/>
</dbReference>
<dbReference type="RefSeq" id="XP_060443243.1">
    <property type="nucleotide sequence ID" value="XM_060590698.1"/>
</dbReference>
<feature type="region of interest" description="Disordered" evidence="1">
    <location>
        <begin position="1"/>
        <end position="22"/>
    </location>
</feature>
<sequence length="72" mass="8066">MHALAGDADPAIYSPDFYEDPDDKIINEAPPEKVQALQDRKARQGRIIQEAEEVEETARLRMTQGDRAALEA</sequence>
<comment type="caution">
    <text evidence="2">The sequence shown here is derived from an EMBL/GenBank/DDBJ whole genome shotgun (WGS) entry which is preliminary data.</text>
</comment>
<reference evidence="2" key="1">
    <citation type="submission" date="2021-06" db="EMBL/GenBank/DDBJ databases">
        <title>Comparative genomics, transcriptomics and evolutionary studies reveal genomic signatures of adaptation to plant cell wall in hemibiotrophic fungi.</title>
        <authorList>
            <consortium name="DOE Joint Genome Institute"/>
            <person name="Baroncelli R."/>
            <person name="Diaz J.F."/>
            <person name="Benocci T."/>
            <person name="Peng M."/>
            <person name="Battaglia E."/>
            <person name="Haridas S."/>
            <person name="Andreopoulos W."/>
            <person name="Labutti K."/>
            <person name="Pangilinan J."/>
            <person name="Floch G.L."/>
            <person name="Makela M.R."/>
            <person name="Henrissat B."/>
            <person name="Grigoriev I.V."/>
            <person name="Crouch J.A."/>
            <person name="De Vries R.P."/>
            <person name="Sukno S.A."/>
            <person name="Thon M.R."/>
        </authorList>
    </citation>
    <scope>NUCLEOTIDE SEQUENCE</scope>
    <source>
        <strain evidence="2">CBS 102054</strain>
    </source>
</reference>
<dbReference type="GeneID" id="85475560"/>